<comment type="caution">
    <text evidence="8">The sequence shown here is derived from an EMBL/GenBank/DDBJ whole genome shotgun (WGS) entry which is preliminary data.</text>
</comment>
<evidence type="ECO:0000259" key="6">
    <source>
        <dbReference type="Pfam" id="PF02465"/>
    </source>
</evidence>
<comment type="function">
    <text evidence="5">Required for morphogenesis and for the elongation of the flagellar filament by facilitating polymerization of the flagellin monomers at the tip of growing filament. Forms a capping structure, which prevents flagellin subunits (transported through the central channel of the flagellum) from leaking out without polymerization at the distal end.</text>
</comment>
<evidence type="ECO:0000256" key="4">
    <source>
        <dbReference type="ARBA" id="ARBA00023143"/>
    </source>
</evidence>
<keyword evidence="8" id="KW-0282">Flagellum</keyword>
<dbReference type="EMBL" id="JACJHX010000005">
    <property type="protein sequence ID" value="MBA9026747.1"/>
    <property type="molecule type" value="Genomic_DNA"/>
</dbReference>
<dbReference type="Pfam" id="PF02465">
    <property type="entry name" value="FliD_N"/>
    <property type="match status" value="1"/>
</dbReference>
<organism evidence="8 9">
    <name type="scientific">Peribacillus huizhouensis</name>
    <dbReference type="NCBI Taxonomy" id="1501239"/>
    <lineage>
        <taxon>Bacteria</taxon>
        <taxon>Bacillati</taxon>
        <taxon>Bacillota</taxon>
        <taxon>Bacilli</taxon>
        <taxon>Bacillales</taxon>
        <taxon>Bacillaceae</taxon>
        <taxon>Peribacillus</taxon>
    </lineage>
</organism>
<keyword evidence="3" id="KW-0175">Coiled coil</keyword>
<comment type="subunit">
    <text evidence="2 5">Homopentamer.</text>
</comment>
<evidence type="ECO:0000256" key="5">
    <source>
        <dbReference type="RuleBase" id="RU362066"/>
    </source>
</evidence>
<dbReference type="InterPro" id="IPR010809">
    <property type="entry name" value="FliD_C"/>
</dbReference>
<comment type="subcellular location">
    <subcellularLocation>
        <location evidence="5">Secreted</location>
    </subcellularLocation>
    <subcellularLocation>
        <location evidence="5">Bacterial flagellum</location>
    </subcellularLocation>
</comment>
<dbReference type="Proteomes" id="UP000626697">
    <property type="component" value="Unassembled WGS sequence"/>
</dbReference>
<name>A0ABR6CNX5_9BACI</name>
<dbReference type="InterPro" id="IPR040026">
    <property type="entry name" value="FliD"/>
</dbReference>
<keyword evidence="8" id="KW-0966">Cell projection</keyword>
<comment type="similarity">
    <text evidence="1 5">Belongs to the FliD family.</text>
</comment>
<evidence type="ECO:0000259" key="7">
    <source>
        <dbReference type="Pfam" id="PF07195"/>
    </source>
</evidence>
<dbReference type="PANTHER" id="PTHR30288">
    <property type="entry name" value="FLAGELLAR CAP/ASSEMBLY PROTEIN FLID"/>
    <property type="match status" value="1"/>
</dbReference>
<sequence>MVRVSGLASGMDIDELVKSMMQAARVPMDKLTQKKTYSEWQRDDYRSMNTALLELDTLIREGIGMQKSFIKKTVRVSDPEAISVKNINSTSDFSGTLKVDNLATAATMFSKNKTSVDDQKKTLKDLGLMLDGESQTITILAINKDGGFDTEVQKDENGKDVMVNKPYTLTINSTDTLESVINKINADSGVTVFFDQQTQKFSMTAKNTGDVKTLAEIQLKGDLFTKTMQLDTTSYRAFQSGSGSVGTNASVIYNGLKIERSSNTFTINGAEITLKKETTDPVTFSSTADVDAILDTVTKFVTKYNEVIAKIKDKTGESKYRSFTPLTAEQKKAMTEDEVKLWEEKAKSGTLKNDSTLKSLLTTMRSSLYTSVSGLNGTDSLSKLGITTTSNYLDGGKLTIDEDKLRAAISEDPNAIYNLFMKEDSKKDGSETGEMGLARRLRANLKASMATITEQAGKAGSLNNNFTIGKSLNSLETRISAFEAKLTKLETRYYNQFTAMEKAIQRANSQSASLMQYFS</sequence>
<dbReference type="RefSeq" id="WP_182502532.1">
    <property type="nucleotide sequence ID" value="NZ_JACJHX010000005.1"/>
</dbReference>
<dbReference type="InterPro" id="IPR003481">
    <property type="entry name" value="FliD_N"/>
</dbReference>
<dbReference type="Pfam" id="PF07195">
    <property type="entry name" value="FliD_C"/>
    <property type="match status" value="1"/>
</dbReference>
<keyword evidence="4 5" id="KW-0975">Bacterial flagellum</keyword>
<evidence type="ECO:0000256" key="1">
    <source>
        <dbReference type="ARBA" id="ARBA00009764"/>
    </source>
</evidence>
<reference evidence="8 9" key="1">
    <citation type="submission" date="2020-08" db="EMBL/GenBank/DDBJ databases">
        <title>Genomic Encyclopedia of Type Strains, Phase IV (KMG-IV): sequencing the most valuable type-strain genomes for metagenomic binning, comparative biology and taxonomic classification.</title>
        <authorList>
            <person name="Goeker M."/>
        </authorList>
    </citation>
    <scope>NUCLEOTIDE SEQUENCE [LARGE SCALE GENOMIC DNA]</scope>
    <source>
        <strain evidence="8 9">DSM 105481</strain>
    </source>
</reference>
<dbReference type="Pfam" id="PF07196">
    <property type="entry name" value="Flagellin_IN"/>
    <property type="match status" value="1"/>
</dbReference>
<keyword evidence="9" id="KW-1185">Reference proteome</keyword>
<keyword evidence="8" id="KW-0969">Cilium</keyword>
<evidence type="ECO:0000313" key="8">
    <source>
        <dbReference type="EMBL" id="MBA9026747.1"/>
    </source>
</evidence>
<keyword evidence="5" id="KW-0964">Secreted</keyword>
<dbReference type="NCBIfam" id="NF005833">
    <property type="entry name" value="PRK07737.1"/>
    <property type="match status" value="1"/>
</dbReference>
<dbReference type="PANTHER" id="PTHR30288:SF0">
    <property type="entry name" value="FLAGELLAR HOOK-ASSOCIATED PROTEIN 2"/>
    <property type="match status" value="1"/>
</dbReference>
<protein>
    <recommendedName>
        <fullName evidence="5">Flagellar hook-associated protein 2</fullName>
        <shortName evidence="5">HAP2</shortName>
    </recommendedName>
    <alternativeName>
        <fullName evidence="5">Flagellar cap protein</fullName>
    </alternativeName>
</protein>
<evidence type="ECO:0000313" key="9">
    <source>
        <dbReference type="Proteomes" id="UP000626697"/>
    </source>
</evidence>
<feature type="domain" description="Flagellar hook-associated protein 2 N-terminal" evidence="6">
    <location>
        <begin position="9"/>
        <end position="106"/>
    </location>
</feature>
<evidence type="ECO:0000256" key="2">
    <source>
        <dbReference type="ARBA" id="ARBA00011255"/>
    </source>
</evidence>
<accession>A0ABR6CNX5</accession>
<proteinExistence type="inferred from homology"/>
<feature type="domain" description="Flagellar hook-associated protein 2 C-terminal" evidence="7">
    <location>
        <begin position="246"/>
        <end position="508"/>
    </location>
</feature>
<dbReference type="InterPro" id="IPR010810">
    <property type="entry name" value="Flagellin_hook_IN_motif"/>
</dbReference>
<evidence type="ECO:0000256" key="3">
    <source>
        <dbReference type="ARBA" id="ARBA00023054"/>
    </source>
</evidence>
<gene>
    <name evidence="8" type="ORF">HNP81_002032</name>
</gene>